<organism evidence="2">
    <name type="scientific">Caldithrix abyssi</name>
    <dbReference type="NCBI Taxonomy" id="187145"/>
    <lineage>
        <taxon>Bacteria</taxon>
        <taxon>Pseudomonadati</taxon>
        <taxon>Calditrichota</taxon>
        <taxon>Calditrichia</taxon>
        <taxon>Calditrichales</taxon>
        <taxon>Calditrichaceae</taxon>
        <taxon>Caldithrix</taxon>
    </lineage>
</organism>
<protein>
    <submittedName>
        <fullName evidence="2">Thioredoxin</fullName>
    </submittedName>
</protein>
<feature type="domain" description="Thioredoxin" evidence="1">
    <location>
        <begin position="1"/>
        <end position="121"/>
    </location>
</feature>
<evidence type="ECO:0000313" key="2">
    <source>
        <dbReference type="EMBL" id="HHE54787.1"/>
    </source>
</evidence>
<dbReference type="GO" id="GO:0005829">
    <property type="term" value="C:cytosol"/>
    <property type="evidence" value="ECO:0007669"/>
    <property type="project" value="TreeGrafter"/>
</dbReference>
<gene>
    <name evidence="2" type="ORF">ENL21_03325</name>
</gene>
<dbReference type="EMBL" id="DRTD01000237">
    <property type="protein sequence ID" value="HHE54787.1"/>
    <property type="molecule type" value="Genomic_DNA"/>
</dbReference>
<dbReference type="AlphaFoldDB" id="A0A7V5H341"/>
<dbReference type="InterPro" id="IPR036249">
    <property type="entry name" value="Thioredoxin-like_sf"/>
</dbReference>
<dbReference type="SUPFAM" id="SSF52833">
    <property type="entry name" value="Thioredoxin-like"/>
    <property type="match status" value="1"/>
</dbReference>
<comment type="caution">
    <text evidence="2">The sequence shown here is derived from an EMBL/GenBank/DDBJ whole genome shotgun (WGS) entry which is preliminary data.</text>
</comment>
<dbReference type="PANTHER" id="PTHR45663">
    <property type="entry name" value="GEO12009P1"/>
    <property type="match status" value="1"/>
</dbReference>
<dbReference type="PROSITE" id="PS51352">
    <property type="entry name" value="THIOREDOXIN_2"/>
    <property type="match status" value="1"/>
</dbReference>
<dbReference type="Pfam" id="PF13098">
    <property type="entry name" value="Thioredoxin_2"/>
    <property type="match status" value="1"/>
</dbReference>
<evidence type="ECO:0000259" key="1">
    <source>
        <dbReference type="PROSITE" id="PS51352"/>
    </source>
</evidence>
<dbReference type="InterPro" id="IPR013766">
    <property type="entry name" value="Thioredoxin_domain"/>
</dbReference>
<dbReference type="CDD" id="cd02947">
    <property type="entry name" value="TRX_family"/>
    <property type="match status" value="1"/>
</dbReference>
<proteinExistence type="predicted"/>
<reference evidence="2" key="1">
    <citation type="journal article" date="2020" name="mSystems">
        <title>Genome- and Community-Level Interaction Insights into Carbon Utilization and Element Cycling Functions of Hydrothermarchaeota in Hydrothermal Sediment.</title>
        <authorList>
            <person name="Zhou Z."/>
            <person name="Liu Y."/>
            <person name="Xu W."/>
            <person name="Pan J."/>
            <person name="Luo Z.H."/>
            <person name="Li M."/>
        </authorList>
    </citation>
    <scope>NUCLEOTIDE SEQUENCE [LARGE SCALE GENOMIC DNA]</scope>
    <source>
        <strain evidence="2">HyVt-76</strain>
    </source>
</reference>
<accession>A0A7V5H341</accession>
<dbReference type="GO" id="GO:0045454">
    <property type="term" value="P:cell redox homeostasis"/>
    <property type="evidence" value="ECO:0007669"/>
    <property type="project" value="TreeGrafter"/>
</dbReference>
<dbReference type="GO" id="GO:0015035">
    <property type="term" value="F:protein-disulfide reductase activity"/>
    <property type="evidence" value="ECO:0007669"/>
    <property type="project" value="TreeGrafter"/>
</dbReference>
<dbReference type="InterPro" id="IPR012336">
    <property type="entry name" value="Thioredoxin-like_fold"/>
</dbReference>
<dbReference type="Gene3D" id="3.40.30.10">
    <property type="entry name" value="Glutaredoxin"/>
    <property type="match status" value="1"/>
</dbReference>
<dbReference type="PANTHER" id="PTHR45663:SF11">
    <property type="entry name" value="GEO12009P1"/>
    <property type="match status" value="1"/>
</dbReference>
<sequence>MIFSLSFNYGCGQKEKVSRNKPQVQPSKKSKITFIELGSVNCVPCRKMQPILKHVEKKYGDQIEVIFYDVWKAEQRKFAEIYGVRLIPTQIFLDEKGKELFRHEGYFPETEIDRLLADNGLKIKKVE</sequence>
<name>A0A7V5H341_CALAY</name>
<dbReference type="Proteomes" id="UP000886111">
    <property type="component" value="Unassembled WGS sequence"/>
</dbReference>